<dbReference type="Pfam" id="PF00754">
    <property type="entry name" value="F5_F8_type_C"/>
    <property type="match status" value="1"/>
</dbReference>
<evidence type="ECO:0000313" key="4">
    <source>
        <dbReference type="Proteomes" id="UP001596035"/>
    </source>
</evidence>
<keyword evidence="4" id="KW-1185">Reference proteome</keyword>
<reference evidence="4" key="1">
    <citation type="journal article" date="2019" name="Int. J. Syst. Evol. Microbiol.">
        <title>The Global Catalogue of Microorganisms (GCM) 10K type strain sequencing project: providing services to taxonomists for standard genome sequencing and annotation.</title>
        <authorList>
            <consortium name="The Broad Institute Genomics Platform"/>
            <consortium name="The Broad Institute Genome Sequencing Center for Infectious Disease"/>
            <person name="Wu L."/>
            <person name="Ma J."/>
        </authorList>
    </citation>
    <scope>NUCLEOTIDE SEQUENCE [LARGE SCALE GENOMIC DNA]</scope>
    <source>
        <strain evidence="4">CGMCC 4.7131</strain>
    </source>
</reference>
<accession>A0ABW0DV49</accession>
<protein>
    <submittedName>
        <fullName evidence="3">Discoidin domain-containing protein</fullName>
    </submittedName>
</protein>
<dbReference type="EMBL" id="JBHSKN010000016">
    <property type="protein sequence ID" value="MFC5241960.1"/>
    <property type="molecule type" value="Genomic_DNA"/>
</dbReference>
<comment type="caution">
    <text evidence="3">The sequence shown here is derived from an EMBL/GenBank/DDBJ whole genome shotgun (WGS) entry which is preliminary data.</text>
</comment>
<dbReference type="RefSeq" id="WP_344560360.1">
    <property type="nucleotide sequence ID" value="NZ_BAAATG010000017.1"/>
</dbReference>
<evidence type="ECO:0000256" key="1">
    <source>
        <dbReference type="SAM" id="MobiDB-lite"/>
    </source>
</evidence>
<sequence length="104" mass="11074">MSDPSAAVDGDPSTAWTPGPQGRMVVDLGSRLRVHDIRTDWTSGHVPALRVEFSSDGLGYTPAGKLTGHGRTRRLTTDTTTRYVALTTDTGEGGSARLIHLSLL</sequence>
<evidence type="ECO:0000313" key="3">
    <source>
        <dbReference type="EMBL" id="MFC5241960.1"/>
    </source>
</evidence>
<dbReference type="InterPro" id="IPR008979">
    <property type="entry name" value="Galactose-bd-like_sf"/>
</dbReference>
<proteinExistence type="predicted"/>
<feature type="region of interest" description="Disordered" evidence="1">
    <location>
        <begin position="1"/>
        <end position="22"/>
    </location>
</feature>
<dbReference type="PROSITE" id="PS50022">
    <property type="entry name" value="FA58C_3"/>
    <property type="match status" value="1"/>
</dbReference>
<name>A0ABW0DV49_9ACTN</name>
<gene>
    <name evidence="3" type="ORF">ACFPWV_18925</name>
</gene>
<dbReference type="InterPro" id="IPR000421">
    <property type="entry name" value="FA58C"/>
</dbReference>
<evidence type="ECO:0000259" key="2">
    <source>
        <dbReference type="PROSITE" id="PS50022"/>
    </source>
</evidence>
<dbReference type="Gene3D" id="2.60.120.260">
    <property type="entry name" value="Galactose-binding domain-like"/>
    <property type="match status" value="1"/>
</dbReference>
<dbReference type="Proteomes" id="UP001596035">
    <property type="component" value="Unassembled WGS sequence"/>
</dbReference>
<dbReference type="SUPFAM" id="SSF49785">
    <property type="entry name" value="Galactose-binding domain-like"/>
    <property type="match status" value="1"/>
</dbReference>
<organism evidence="3 4">
    <name type="scientific">Streptomyces atrovirens</name>
    <dbReference type="NCBI Taxonomy" id="285556"/>
    <lineage>
        <taxon>Bacteria</taxon>
        <taxon>Bacillati</taxon>
        <taxon>Actinomycetota</taxon>
        <taxon>Actinomycetes</taxon>
        <taxon>Kitasatosporales</taxon>
        <taxon>Streptomycetaceae</taxon>
        <taxon>Streptomyces</taxon>
    </lineage>
</organism>
<feature type="domain" description="F5/8 type C" evidence="2">
    <location>
        <begin position="1"/>
        <end position="104"/>
    </location>
</feature>